<dbReference type="AlphaFoldDB" id="A0A8T2CTJ0"/>
<protein>
    <submittedName>
        <fullName evidence="2">Uncharacterized protein</fullName>
    </submittedName>
</protein>
<gene>
    <name evidence="2" type="ORF">ISN44_As06g043010</name>
</gene>
<comment type="caution">
    <text evidence="2">The sequence shown here is derived from an EMBL/GenBank/DDBJ whole genome shotgun (WGS) entry which is preliminary data.</text>
</comment>
<proteinExistence type="predicted"/>
<feature type="compositionally biased region" description="Polar residues" evidence="1">
    <location>
        <begin position="15"/>
        <end position="30"/>
    </location>
</feature>
<evidence type="ECO:0000313" key="3">
    <source>
        <dbReference type="Proteomes" id="UP000694251"/>
    </source>
</evidence>
<dbReference type="EMBL" id="JAEFBJ010000006">
    <property type="protein sequence ID" value="KAG7600174.1"/>
    <property type="molecule type" value="Genomic_DNA"/>
</dbReference>
<keyword evidence="3" id="KW-1185">Reference proteome</keyword>
<evidence type="ECO:0000256" key="1">
    <source>
        <dbReference type="SAM" id="MobiDB-lite"/>
    </source>
</evidence>
<feature type="compositionally biased region" description="Polar residues" evidence="1">
    <location>
        <begin position="76"/>
        <end position="86"/>
    </location>
</feature>
<sequence>MQRRTKKEKPRHQKLTGSMNNTNPGWQNQRRAKENLSNHPPTHEIDKNREDRGFKRVGVSRPQSEPPDTEKPRTPVDTSRNATVRPSKNLEKMIPGGEEKPKQS</sequence>
<feature type="region of interest" description="Disordered" evidence="1">
    <location>
        <begin position="1"/>
        <end position="104"/>
    </location>
</feature>
<name>A0A8T2CTJ0_ARASU</name>
<accession>A0A8T2CTJ0</accession>
<organism evidence="2 3">
    <name type="scientific">Arabidopsis suecica</name>
    <name type="common">Swedish thale-cress</name>
    <name type="synonym">Cardaminopsis suecica</name>
    <dbReference type="NCBI Taxonomy" id="45249"/>
    <lineage>
        <taxon>Eukaryota</taxon>
        <taxon>Viridiplantae</taxon>
        <taxon>Streptophyta</taxon>
        <taxon>Embryophyta</taxon>
        <taxon>Tracheophyta</taxon>
        <taxon>Spermatophyta</taxon>
        <taxon>Magnoliopsida</taxon>
        <taxon>eudicotyledons</taxon>
        <taxon>Gunneridae</taxon>
        <taxon>Pentapetalae</taxon>
        <taxon>rosids</taxon>
        <taxon>malvids</taxon>
        <taxon>Brassicales</taxon>
        <taxon>Brassicaceae</taxon>
        <taxon>Camelineae</taxon>
        <taxon>Arabidopsis</taxon>
    </lineage>
</organism>
<evidence type="ECO:0000313" key="2">
    <source>
        <dbReference type="EMBL" id="KAG7600174.1"/>
    </source>
</evidence>
<dbReference type="Proteomes" id="UP000694251">
    <property type="component" value="Chromosome 6"/>
</dbReference>
<feature type="compositionally biased region" description="Basic residues" evidence="1">
    <location>
        <begin position="1"/>
        <end position="14"/>
    </location>
</feature>
<reference evidence="2 3" key="1">
    <citation type="submission" date="2020-12" db="EMBL/GenBank/DDBJ databases">
        <title>Concerted genomic and epigenomic changes stabilize Arabidopsis allopolyploids.</title>
        <authorList>
            <person name="Chen Z."/>
        </authorList>
    </citation>
    <scope>NUCLEOTIDE SEQUENCE [LARGE SCALE GENOMIC DNA]</scope>
    <source>
        <strain evidence="2">As9502</strain>
        <tissue evidence="2">Leaf</tissue>
    </source>
</reference>
<feature type="compositionally biased region" description="Basic and acidic residues" evidence="1">
    <location>
        <begin position="31"/>
        <end position="54"/>
    </location>
</feature>